<evidence type="ECO:0000313" key="3">
    <source>
        <dbReference type="Proteomes" id="UP000247811"/>
    </source>
</evidence>
<protein>
    <submittedName>
        <fullName evidence="2">Uncharacterized protein</fullName>
    </submittedName>
</protein>
<proteinExistence type="predicted"/>
<dbReference type="InterPro" id="IPR036866">
    <property type="entry name" value="RibonucZ/Hydroxyglut_hydro"/>
</dbReference>
<gene>
    <name evidence="2" type="ORF">C7444_102288</name>
</gene>
<feature type="chain" id="PRO_5016360141" evidence="1">
    <location>
        <begin position="32"/>
        <end position="337"/>
    </location>
</feature>
<reference evidence="2 3" key="1">
    <citation type="submission" date="2018-05" db="EMBL/GenBank/DDBJ databases">
        <title>Genomic Encyclopedia of Type Strains, Phase IV (KMG-IV): sequencing the most valuable type-strain genomes for metagenomic binning, comparative biology and taxonomic classification.</title>
        <authorList>
            <person name="Goeker M."/>
        </authorList>
    </citation>
    <scope>NUCLEOTIDE SEQUENCE [LARGE SCALE GENOMIC DNA]</scope>
    <source>
        <strain evidence="2 3">DSM 566</strain>
    </source>
</reference>
<sequence length="337" mass="36332">MPEMTQTAGRRPILRSAVRLALLLATPEALALAPRPGAGAAAAAPGWQPVARGIWSLHGEPGDSSAANQGATSNLLAVRHGTRLWLLGSGPDARYTRRIAARLQRLAGGPVTDVIAPWPRAELVLGQAGLSPARCWAHADVAAVMRVRCPRCVNRLAERRGRPADPGTAVRLPDHLLQGARGTLGPFSWQLLQRGEGTPVTVWALPRAGLACAHGLLWGDGPPDLRDAGLAEMVQSTRALQAWRPQGRPIHHWLPEQGPWLEAADVAHHLSYWQALEQSVADAQARGRLPHETDAAAATLAGLSADRTAHPRHELNRQRVWRLLEDRAFDTDPAPTR</sequence>
<keyword evidence="3" id="KW-1185">Reference proteome</keyword>
<dbReference type="Proteomes" id="UP000247811">
    <property type="component" value="Unassembled WGS sequence"/>
</dbReference>
<evidence type="ECO:0000313" key="2">
    <source>
        <dbReference type="EMBL" id="PXW98797.1"/>
    </source>
</evidence>
<dbReference type="AlphaFoldDB" id="A0A318H5Q6"/>
<organism evidence="2 3">
    <name type="scientific">Sphaerotilus hippei</name>
    <dbReference type="NCBI Taxonomy" id="744406"/>
    <lineage>
        <taxon>Bacteria</taxon>
        <taxon>Pseudomonadati</taxon>
        <taxon>Pseudomonadota</taxon>
        <taxon>Betaproteobacteria</taxon>
        <taxon>Burkholderiales</taxon>
        <taxon>Sphaerotilaceae</taxon>
        <taxon>Sphaerotilus</taxon>
    </lineage>
</organism>
<accession>A0A318H5Q6</accession>
<comment type="caution">
    <text evidence="2">The sequence shown here is derived from an EMBL/GenBank/DDBJ whole genome shotgun (WGS) entry which is preliminary data.</text>
</comment>
<dbReference type="EMBL" id="QJJS01000002">
    <property type="protein sequence ID" value="PXW98797.1"/>
    <property type="molecule type" value="Genomic_DNA"/>
</dbReference>
<keyword evidence="1" id="KW-0732">Signal</keyword>
<feature type="signal peptide" evidence="1">
    <location>
        <begin position="1"/>
        <end position="31"/>
    </location>
</feature>
<evidence type="ECO:0000256" key="1">
    <source>
        <dbReference type="SAM" id="SignalP"/>
    </source>
</evidence>
<dbReference type="SUPFAM" id="SSF56281">
    <property type="entry name" value="Metallo-hydrolase/oxidoreductase"/>
    <property type="match status" value="1"/>
</dbReference>
<dbReference type="Gene3D" id="3.60.15.10">
    <property type="entry name" value="Ribonuclease Z/Hydroxyacylglutathione hydrolase-like"/>
    <property type="match status" value="1"/>
</dbReference>
<name>A0A318H5Q6_9BURK</name>